<dbReference type="Proteomes" id="UP000323824">
    <property type="component" value="Chromosome"/>
</dbReference>
<dbReference type="KEGG" id="sper:EW093_07620"/>
<dbReference type="EMBL" id="CP035807">
    <property type="protein sequence ID" value="QEN04576.1"/>
    <property type="molecule type" value="Genomic_DNA"/>
</dbReference>
<dbReference type="InterPro" id="IPR002109">
    <property type="entry name" value="Glutaredoxin"/>
</dbReference>
<keyword evidence="2 6" id="KW-0813">Transport</keyword>
<comment type="function">
    <text evidence="6">Has a glutathione-disulfide oxidoreductase activity in the presence of NADPH and glutathione reductase. Reduces low molecular weight disulfides and proteins.</text>
</comment>
<proteinExistence type="inferred from homology"/>
<dbReference type="FunFam" id="3.40.30.10:FF:000018">
    <property type="entry name" value="Glutaredoxin"/>
    <property type="match status" value="1"/>
</dbReference>
<evidence type="ECO:0000256" key="4">
    <source>
        <dbReference type="ARBA" id="ARBA00023157"/>
    </source>
</evidence>
<dbReference type="PANTHER" id="PTHR45694">
    <property type="entry name" value="GLUTAREDOXIN 2"/>
    <property type="match status" value="1"/>
</dbReference>
<dbReference type="AlphaFoldDB" id="A0A5C1QD63"/>
<evidence type="ECO:0000259" key="7">
    <source>
        <dbReference type="Pfam" id="PF00462"/>
    </source>
</evidence>
<comment type="similarity">
    <text evidence="1 6">Belongs to the glutaredoxin family.</text>
</comment>
<organism evidence="8 9">
    <name type="scientific">Thiospirochaeta perfilievii</name>
    <dbReference type="NCBI Taxonomy" id="252967"/>
    <lineage>
        <taxon>Bacteria</taxon>
        <taxon>Pseudomonadati</taxon>
        <taxon>Spirochaetota</taxon>
        <taxon>Spirochaetia</taxon>
        <taxon>Spirochaetales</taxon>
        <taxon>Spirochaetaceae</taxon>
        <taxon>Thiospirochaeta</taxon>
    </lineage>
</organism>
<evidence type="ECO:0000256" key="3">
    <source>
        <dbReference type="ARBA" id="ARBA00022982"/>
    </source>
</evidence>
<dbReference type="GO" id="GO:0034599">
    <property type="term" value="P:cellular response to oxidative stress"/>
    <property type="evidence" value="ECO:0007669"/>
    <property type="project" value="TreeGrafter"/>
</dbReference>
<dbReference type="Gene3D" id="3.40.30.10">
    <property type="entry name" value="Glutaredoxin"/>
    <property type="match status" value="1"/>
</dbReference>
<evidence type="ECO:0000313" key="9">
    <source>
        <dbReference type="Proteomes" id="UP000323824"/>
    </source>
</evidence>
<dbReference type="InterPro" id="IPR011767">
    <property type="entry name" value="GLR_AS"/>
</dbReference>
<feature type="domain" description="Glutaredoxin" evidence="7">
    <location>
        <begin position="4"/>
        <end position="64"/>
    </location>
</feature>
<dbReference type="InterPro" id="IPR036249">
    <property type="entry name" value="Thioredoxin-like_sf"/>
</dbReference>
<keyword evidence="5 6" id="KW-0676">Redox-active center</keyword>
<dbReference type="CDD" id="cd03418">
    <property type="entry name" value="GRX_GRXb_1_3_like"/>
    <property type="match status" value="1"/>
</dbReference>
<evidence type="ECO:0000256" key="6">
    <source>
        <dbReference type="RuleBase" id="RU364065"/>
    </source>
</evidence>
<dbReference type="RefSeq" id="WP_149567819.1">
    <property type="nucleotide sequence ID" value="NZ_CP035807.1"/>
</dbReference>
<sequence>MASVVMYTKKICPFCVRAKGLLKSKGADITEISIEGSNDLREEMLNKSNGSMTVPQIFIGDLHVGGCDDLFALDARGELDTLLK</sequence>
<evidence type="ECO:0000256" key="5">
    <source>
        <dbReference type="ARBA" id="ARBA00023284"/>
    </source>
</evidence>
<dbReference type="SUPFAM" id="SSF52833">
    <property type="entry name" value="Thioredoxin-like"/>
    <property type="match status" value="1"/>
</dbReference>
<dbReference type="GO" id="GO:0005737">
    <property type="term" value="C:cytoplasm"/>
    <property type="evidence" value="ECO:0007669"/>
    <property type="project" value="TreeGrafter"/>
</dbReference>
<evidence type="ECO:0000313" key="8">
    <source>
        <dbReference type="EMBL" id="QEN04576.1"/>
    </source>
</evidence>
<dbReference type="GO" id="GO:0045454">
    <property type="term" value="P:cell redox homeostasis"/>
    <property type="evidence" value="ECO:0007669"/>
    <property type="project" value="InterPro"/>
</dbReference>
<dbReference type="GO" id="GO:0015038">
    <property type="term" value="F:glutathione disulfide oxidoreductase activity"/>
    <property type="evidence" value="ECO:0007669"/>
    <property type="project" value="UniProtKB-UniRule"/>
</dbReference>
<protein>
    <recommendedName>
        <fullName evidence="6">Glutaredoxin</fullName>
    </recommendedName>
</protein>
<dbReference type="InterPro" id="IPR011900">
    <property type="entry name" value="GRX_bact"/>
</dbReference>
<keyword evidence="4" id="KW-1015">Disulfide bond</keyword>
<gene>
    <name evidence="8" type="primary">grxC</name>
    <name evidence="8" type="ORF">EW093_07620</name>
</gene>
<keyword evidence="9" id="KW-1185">Reference proteome</keyword>
<dbReference type="PANTHER" id="PTHR45694:SF18">
    <property type="entry name" value="GLUTAREDOXIN-1-RELATED"/>
    <property type="match status" value="1"/>
</dbReference>
<evidence type="ECO:0000256" key="1">
    <source>
        <dbReference type="ARBA" id="ARBA00007787"/>
    </source>
</evidence>
<dbReference type="PROSITE" id="PS51354">
    <property type="entry name" value="GLUTAREDOXIN_2"/>
    <property type="match status" value="1"/>
</dbReference>
<keyword evidence="3 6" id="KW-0249">Electron transport</keyword>
<name>A0A5C1QD63_9SPIO</name>
<accession>A0A5C1QD63</accession>
<dbReference type="PROSITE" id="PS00195">
    <property type="entry name" value="GLUTAREDOXIN_1"/>
    <property type="match status" value="1"/>
</dbReference>
<dbReference type="PRINTS" id="PR00160">
    <property type="entry name" value="GLUTAREDOXIN"/>
</dbReference>
<dbReference type="NCBIfam" id="TIGR02181">
    <property type="entry name" value="GRX_bact"/>
    <property type="match status" value="1"/>
</dbReference>
<dbReference type="InterPro" id="IPR014025">
    <property type="entry name" value="Glutaredoxin_subgr"/>
</dbReference>
<keyword evidence="6" id="KW-0963">Cytoplasm</keyword>
<dbReference type="OrthoDB" id="9795531at2"/>
<dbReference type="Pfam" id="PF00462">
    <property type="entry name" value="Glutaredoxin"/>
    <property type="match status" value="1"/>
</dbReference>
<reference evidence="8 9" key="2">
    <citation type="submission" date="2019-09" db="EMBL/GenBank/DDBJ databases">
        <title>Complete Genome Sequence and Methylome Analysis of free living Spirochaetas.</title>
        <authorList>
            <person name="Leshcheva N."/>
            <person name="Mikheeva N."/>
        </authorList>
    </citation>
    <scope>NUCLEOTIDE SEQUENCE [LARGE SCALE GENOMIC DNA]</scope>
    <source>
        <strain evidence="8 9">P</strain>
    </source>
</reference>
<reference evidence="8 9" key="1">
    <citation type="submission" date="2019-02" db="EMBL/GenBank/DDBJ databases">
        <authorList>
            <person name="Fomenkov A."/>
            <person name="Dubinina G."/>
            <person name="Grabovich M."/>
            <person name="Vincze T."/>
            <person name="Roberts R.J."/>
        </authorList>
    </citation>
    <scope>NUCLEOTIDE SEQUENCE [LARGE SCALE GENOMIC DNA]</scope>
    <source>
        <strain evidence="8 9">P</strain>
    </source>
</reference>
<evidence type="ECO:0000256" key="2">
    <source>
        <dbReference type="ARBA" id="ARBA00022448"/>
    </source>
</evidence>